<evidence type="ECO:0000256" key="1">
    <source>
        <dbReference type="ARBA" id="ARBA00003279"/>
    </source>
</evidence>
<dbReference type="InterPro" id="IPR050189">
    <property type="entry name" value="MFS_Efflux_Transporters"/>
</dbReference>
<comment type="similarity">
    <text evidence="3 10">Belongs to the major facilitator superfamily. Bcr/CmlA family.</text>
</comment>
<dbReference type="RefSeq" id="WP_209355972.1">
    <property type="nucleotide sequence ID" value="NZ_CP060010.1"/>
</dbReference>
<dbReference type="CDD" id="cd17320">
    <property type="entry name" value="MFS_MdfA_MDR_like"/>
    <property type="match status" value="1"/>
</dbReference>
<evidence type="ECO:0000256" key="7">
    <source>
        <dbReference type="ARBA" id="ARBA00022692"/>
    </source>
</evidence>
<evidence type="ECO:0000256" key="6">
    <source>
        <dbReference type="ARBA" id="ARBA00022475"/>
    </source>
</evidence>
<gene>
    <name evidence="12" type="ORF">HZ995_12455</name>
</gene>
<dbReference type="GO" id="GO:1990961">
    <property type="term" value="P:xenobiotic detoxification by transmembrane export across the plasma membrane"/>
    <property type="evidence" value="ECO:0007669"/>
    <property type="project" value="InterPro"/>
</dbReference>
<dbReference type="EMBL" id="CP060010">
    <property type="protein sequence ID" value="QTN35286.1"/>
    <property type="molecule type" value="Genomic_DNA"/>
</dbReference>
<dbReference type="InterPro" id="IPR005829">
    <property type="entry name" value="Sugar_transporter_CS"/>
</dbReference>
<keyword evidence="10" id="KW-0997">Cell inner membrane</keyword>
<dbReference type="KEGG" id="cact:HZ995_12455"/>
<dbReference type="PRINTS" id="PR01035">
    <property type="entry name" value="TCRTETA"/>
</dbReference>
<dbReference type="PROSITE" id="PS00216">
    <property type="entry name" value="SUGAR_TRANSPORT_1"/>
    <property type="match status" value="1"/>
</dbReference>
<evidence type="ECO:0000256" key="8">
    <source>
        <dbReference type="ARBA" id="ARBA00022989"/>
    </source>
</evidence>
<feature type="transmembrane region" description="Helical" evidence="10">
    <location>
        <begin position="340"/>
        <end position="364"/>
    </location>
</feature>
<organism evidence="12 13">
    <name type="scientific">Cognatishimia activa</name>
    <dbReference type="NCBI Taxonomy" id="1715691"/>
    <lineage>
        <taxon>Bacteria</taxon>
        <taxon>Pseudomonadati</taxon>
        <taxon>Pseudomonadota</taxon>
        <taxon>Alphaproteobacteria</taxon>
        <taxon>Rhodobacterales</taxon>
        <taxon>Paracoccaceae</taxon>
        <taxon>Cognatishimia</taxon>
    </lineage>
</organism>
<evidence type="ECO:0000256" key="4">
    <source>
        <dbReference type="ARBA" id="ARBA00007520"/>
    </source>
</evidence>
<dbReference type="GO" id="GO:0005886">
    <property type="term" value="C:plasma membrane"/>
    <property type="evidence" value="ECO:0007669"/>
    <property type="project" value="UniProtKB-SubCell"/>
</dbReference>
<feature type="transmembrane region" description="Helical" evidence="10">
    <location>
        <begin position="370"/>
        <end position="389"/>
    </location>
</feature>
<dbReference type="SUPFAM" id="SSF103473">
    <property type="entry name" value="MFS general substrate transporter"/>
    <property type="match status" value="1"/>
</dbReference>
<dbReference type="PANTHER" id="PTHR43124">
    <property type="entry name" value="PURINE EFFLUX PUMP PBUE"/>
    <property type="match status" value="1"/>
</dbReference>
<keyword evidence="7 10" id="KW-0812">Transmembrane</keyword>
<feature type="transmembrane region" description="Helical" evidence="10">
    <location>
        <begin position="133"/>
        <end position="151"/>
    </location>
</feature>
<comment type="subcellular location">
    <subcellularLocation>
        <location evidence="10">Cell inner membrane</location>
        <topology evidence="10">Multi-pass membrane protein</topology>
    </subcellularLocation>
    <subcellularLocation>
        <location evidence="2">Cell membrane</location>
        <topology evidence="2">Multi-pass membrane protein</topology>
    </subcellularLocation>
</comment>
<dbReference type="NCBIfam" id="TIGR00710">
    <property type="entry name" value="efflux_Bcr_CflA"/>
    <property type="match status" value="1"/>
</dbReference>
<dbReference type="InterPro" id="IPR011701">
    <property type="entry name" value="MFS"/>
</dbReference>
<dbReference type="InterPro" id="IPR004812">
    <property type="entry name" value="Efflux_drug-R_Bcr/CmlA"/>
</dbReference>
<keyword evidence="6" id="KW-1003">Cell membrane</keyword>
<comment type="function">
    <text evidence="1">Resistance to tetracycline by an active tetracycline efflux. This is an energy-dependent process that decreases the accumulation of the antibiotic in whole cells. This protein functions as a metal-tetracycline/H(+) antiporter.</text>
</comment>
<dbReference type="PROSITE" id="PS50850">
    <property type="entry name" value="MFS"/>
    <property type="match status" value="1"/>
</dbReference>
<evidence type="ECO:0000259" key="11">
    <source>
        <dbReference type="PROSITE" id="PS50850"/>
    </source>
</evidence>
<dbReference type="GO" id="GO:0042910">
    <property type="term" value="F:xenobiotic transmembrane transporter activity"/>
    <property type="evidence" value="ECO:0007669"/>
    <property type="project" value="InterPro"/>
</dbReference>
<feature type="domain" description="Major facilitator superfamily (MFS) profile" evidence="11">
    <location>
        <begin position="7"/>
        <end position="393"/>
    </location>
</feature>
<feature type="transmembrane region" description="Helical" evidence="10">
    <location>
        <begin position="101"/>
        <end position="121"/>
    </location>
</feature>
<feature type="transmembrane region" description="Helical" evidence="10">
    <location>
        <begin position="276"/>
        <end position="299"/>
    </location>
</feature>
<evidence type="ECO:0000256" key="10">
    <source>
        <dbReference type="RuleBase" id="RU365088"/>
    </source>
</evidence>
<evidence type="ECO:0000313" key="13">
    <source>
        <dbReference type="Proteomes" id="UP000665026"/>
    </source>
</evidence>
<protein>
    <recommendedName>
        <fullName evidence="10">Bcr/CflA family efflux transporter</fullName>
    </recommendedName>
</protein>
<sequence>MYFSRKSPPHISTLILLAGLSAMVMNIFLPSLPGMTVYFDTDYSVMQLAVAGYLGASAVLQILIGPISDQIGRRPVLLWGIFLFLVCTLGCIYAPNATIFLIFRIAQAVIATCLVLSRAIVRDVVEDSEAASKIGFVTMGMSVVPMVAPALGGLLEETWDWRASFWLMFGAGSMSLALVYFDLGETKRRSGLTLGAQFKQYPELLKSPRFWGYSLASGFASGAFFAYLGGAPFVASGYFALDPTEVGVYFGAPAIGYFAGNYVSGAYSQRIGVNNMVLWGSFVNAIGVGLSLLLFAAGIGSAFSFFAFMTFVGLGNGMVIPNATAGALSVRPHLAGTASGLASAIMIGGGAGLSALAGVLLEIWPTPYPLLSLMLATAVAALVAITLTIRRERRLRG</sequence>
<evidence type="ECO:0000256" key="3">
    <source>
        <dbReference type="ARBA" id="ARBA00006236"/>
    </source>
</evidence>
<dbReference type="PANTHER" id="PTHR43124:SF3">
    <property type="entry name" value="CHLORAMPHENICOL EFFLUX PUMP RV0191"/>
    <property type="match status" value="1"/>
</dbReference>
<feature type="transmembrane region" description="Helical" evidence="10">
    <location>
        <begin position="246"/>
        <end position="264"/>
    </location>
</feature>
<keyword evidence="5 10" id="KW-0813">Transport</keyword>
<evidence type="ECO:0000256" key="2">
    <source>
        <dbReference type="ARBA" id="ARBA00004651"/>
    </source>
</evidence>
<feature type="transmembrane region" description="Helical" evidence="10">
    <location>
        <begin position="44"/>
        <end position="64"/>
    </location>
</feature>
<feature type="transmembrane region" description="Helical" evidence="10">
    <location>
        <begin position="12"/>
        <end position="32"/>
    </location>
</feature>
<name>A0A975EQB6_9RHOB</name>
<feature type="transmembrane region" description="Helical" evidence="10">
    <location>
        <begin position="163"/>
        <end position="181"/>
    </location>
</feature>
<reference evidence="12" key="1">
    <citation type="submission" date="2020-07" db="EMBL/GenBank/DDBJ databases">
        <title>Genome sequences of bacteria associated with the marine, planktonic diatom Thalassiosira profunda strain ECT2AJA-044.</title>
        <authorList>
            <person name="Gargas C.B."/>
            <person name="Roberts W.R."/>
            <person name="Alverson A.J."/>
        </authorList>
    </citation>
    <scope>NUCLEOTIDE SEQUENCE</scope>
    <source>
        <strain evidence="12">ECT2AJA-044</strain>
    </source>
</reference>
<dbReference type="Proteomes" id="UP000665026">
    <property type="component" value="Chromosome"/>
</dbReference>
<proteinExistence type="inferred from homology"/>
<evidence type="ECO:0000256" key="5">
    <source>
        <dbReference type="ARBA" id="ARBA00022448"/>
    </source>
</evidence>
<keyword evidence="9 10" id="KW-0472">Membrane</keyword>
<dbReference type="Pfam" id="PF07690">
    <property type="entry name" value="MFS_1"/>
    <property type="match status" value="1"/>
</dbReference>
<feature type="transmembrane region" description="Helical" evidence="10">
    <location>
        <begin position="210"/>
        <end position="234"/>
    </location>
</feature>
<feature type="transmembrane region" description="Helical" evidence="10">
    <location>
        <begin position="305"/>
        <end position="328"/>
    </location>
</feature>
<feature type="transmembrane region" description="Helical" evidence="10">
    <location>
        <begin position="76"/>
        <end position="95"/>
    </location>
</feature>
<accession>A0A975EQB6</accession>
<keyword evidence="8 10" id="KW-1133">Transmembrane helix</keyword>
<comment type="similarity">
    <text evidence="4">Belongs to the major facilitator superfamily. TCR/Tet family.</text>
</comment>
<dbReference type="Gene3D" id="1.20.1720.10">
    <property type="entry name" value="Multidrug resistance protein D"/>
    <property type="match status" value="1"/>
</dbReference>
<dbReference type="InterPro" id="IPR001958">
    <property type="entry name" value="Tet-R_TetA/multi-R_MdtG-like"/>
</dbReference>
<evidence type="ECO:0000313" key="12">
    <source>
        <dbReference type="EMBL" id="QTN35286.1"/>
    </source>
</evidence>
<dbReference type="InterPro" id="IPR020846">
    <property type="entry name" value="MFS_dom"/>
</dbReference>
<dbReference type="InterPro" id="IPR036259">
    <property type="entry name" value="MFS_trans_sf"/>
</dbReference>
<evidence type="ECO:0000256" key="9">
    <source>
        <dbReference type="ARBA" id="ARBA00023136"/>
    </source>
</evidence>
<dbReference type="AlphaFoldDB" id="A0A975EQB6"/>